<accession>A0A667X3P8</accession>
<sequence>MSRGMEGNVEDTLCMDADSETSEKDGNKVKVRWTQEEDENLKILVSNFGNKDWKIIASFLPGRSGSQCMFRWKKHLDPDLVKGCWTKEEDDQIIELVEKYGTKHWSMIAKHLKGRVGKQCRERWLNHLDPLVKKSSWTSEEDLIIYKAHNILGNRWAEIAKLLPGRTDNAIKNHWNSTIRRRAEMGLFNEEAESISLDIQEFEQGGLDFKCDVVLDTEPIPSEIVRQDKEKKQVRQKAKQKVVPPPQTLASRREYGSGSPSVPPSPSPSPSSSSSPNPAIAAIAQLAQQKTLTEAALKMIAEDMLPLSFVEGTGFRSFMSTIGPQYSKLSQRAVGLQLYEDVEKTIKPQLIRDLKACLANGKEGVIHVTYDLWAGAHSQPGEEPIVAVQFHFINDSWQIRRPSVAFRHLSYKNLSASVAQEVEGVLLSYGIFPQNIGYILTNQAKEAMAANKLFCDYKVMCTSHRGEPDGDEVVAFLTDQLPETEASPFSELQIGTRASCVAKTLQLVIKEALKNSRVVENLLSQIHNVVAFFRSSAYWSEVLLKECTLSLSPPSSSCRWNSMMFSMRRMVQEAAWTSIMTLLAQARIEAKDPASTPPLVQAKRDQVVDILSLLEPFEEAMQVLQGNGVTISLIIPSLIGLDKTLETCATSYTHFTKALRSGLHTHFQSLVQQKDLILATVLDPRIKLQPFADSTQEEQTFLTAPTKSQVRSMVEAALGNLEASAAPTTEPREECTGDGLKNQQDNEGESEASTAAEPSRPAQMT</sequence>
<evidence type="ECO:0000256" key="5">
    <source>
        <dbReference type="ARBA" id="ARBA00023163"/>
    </source>
</evidence>
<dbReference type="GO" id="GO:0005634">
    <property type="term" value="C:nucleus"/>
    <property type="evidence" value="ECO:0007669"/>
    <property type="project" value="UniProtKB-SubCell"/>
</dbReference>
<dbReference type="GO" id="GO:0000981">
    <property type="term" value="F:DNA-binding transcription factor activity, RNA polymerase II-specific"/>
    <property type="evidence" value="ECO:0007669"/>
    <property type="project" value="TreeGrafter"/>
</dbReference>
<feature type="domain" description="Myb-like" evidence="8">
    <location>
        <begin position="129"/>
        <end position="179"/>
    </location>
</feature>
<feature type="domain" description="HTH myb-type" evidence="9">
    <location>
        <begin position="77"/>
        <end position="132"/>
    </location>
</feature>
<dbReference type="CDD" id="cd00167">
    <property type="entry name" value="SANT"/>
    <property type="match status" value="3"/>
</dbReference>
<evidence type="ECO:0000256" key="4">
    <source>
        <dbReference type="ARBA" id="ARBA00023125"/>
    </source>
</evidence>
<dbReference type="SMART" id="SM00717">
    <property type="entry name" value="SANT"/>
    <property type="match status" value="3"/>
</dbReference>
<dbReference type="PANTHER" id="PTHR45614:SF30">
    <property type="entry name" value="MYB-RELATED PROTEIN B"/>
    <property type="match status" value="1"/>
</dbReference>
<gene>
    <name evidence="10" type="primary">MYBL2</name>
</gene>
<name>A0A667X3P8_9TELE</name>
<organism evidence="10 11">
    <name type="scientific">Myripristis murdjan</name>
    <name type="common">pinecone soldierfish</name>
    <dbReference type="NCBI Taxonomy" id="586833"/>
    <lineage>
        <taxon>Eukaryota</taxon>
        <taxon>Metazoa</taxon>
        <taxon>Chordata</taxon>
        <taxon>Craniata</taxon>
        <taxon>Vertebrata</taxon>
        <taxon>Euteleostomi</taxon>
        <taxon>Actinopterygii</taxon>
        <taxon>Neopterygii</taxon>
        <taxon>Teleostei</taxon>
        <taxon>Neoteleostei</taxon>
        <taxon>Acanthomorphata</taxon>
        <taxon>Holocentriformes</taxon>
        <taxon>Holocentridae</taxon>
        <taxon>Myripristis</taxon>
    </lineage>
</organism>
<reference evidence="10" key="3">
    <citation type="submission" date="2025-09" db="UniProtKB">
        <authorList>
            <consortium name="Ensembl"/>
        </authorList>
    </citation>
    <scope>IDENTIFICATION</scope>
</reference>
<dbReference type="SUPFAM" id="SSF46689">
    <property type="entry name" value="Homeodomain-like"/>
    <property type="match status" value="2"/>
</dbReference>
<evidence type="ECO:0000259" key="9">
    <source>
        <dbReference type="PROSITE" id="PS51294"/>
    </source>
</evidence>
<feature type="domain" description="HTH myb-type" evidence="9">
    <location>
        <begin position="25"/>
        <end position="76"/>
    </location>
</feature>
<evidence type="ECO:0000259" key="8">
    <source>
        <dbReference type="PROSITE" id="PS50090"/>
    </source>
</evidence>
<dbReference type="Proteomes" id="UP000472263">
    <property type="component" value="Chromosome 7"/>
</dbReference>
<evidence type="ECO:0000256" key="6">
    <source>
        <dbReference type="ARBA" id="ARBA00023242"/>
    </source>
</evidence>
<keyword evidence="11" id="KW-1185">Reference proteome</keyword>
<reference evidence="10" key="2">
    <citation type="submission" date="2025-08" db="UniProtKB">
        <authorList>
            <consortium name="Ensembl"/>
        </authorList>
    </citation>
    <scope>IDENTIFICATION</scope>
</reference>
<dbReference type="InterPro" id="IPR009057">
    <property type="entry name" value="Homeodomain-like_sf"/>
</dbReference>
<dbReference type="InterPro" id="IPR012337">
    <property type="entry name" value="RNaseH-like_sf"/>
</dbReference>
<dbReference type="Gene3D" id="1.10.10.60">
    <property type="entry name" value="Homeodomain-like"/>
    <property type="match status" value="3"/>
</dbReference>
<reference evidence="10" key="1">
    <citation type="submission" date="2019-06" db="EMBL/GenBank/DDBJ databases">
        <authorList>
            <consortium name="Wellcome Sanger Institute Data Sharing"/>
        </authorList>
    </citation>
    <scope>NUCLEOTIDE SEQUENCE [LARGE SCALE GENOMIC DNA]</scope>
</reference>
<dbReference type="Pfam" id="PF00249">
    <property type="entry name" value="Myb_DNA-binding"/>
    <property type="match status" value="1"/>
</dbReference>
<dbReference type="OrthoDB" id="2143914at2759"/>
<dbReference type="PANTHER" id="PTHR45614">
    <property type="entry name" value="MYB PROTEIN-RELATED"/>
    <property type="match status" value="1"/>
</dbReference>
<evidence type="ECO:0000256" key="2">
    <source>
        <dbReference type="ARBA" id="ARBA00022737"/>
    </source>
</evidence>
<keyword evidence="6" id="KW-0539">Nucleus</keyword>
<comment type="subcellular location">
    <subcellularLocation>
        <location evidence="1">Nucleus</location>
    </subcellularLocation>
</comment>
<proteinExistence type="predicted"/>
<feature type="region of interest" description="Disordered" evidence="7">
    <location>
        <begin position="720"/>
        <end position="765"/>
    </location>
</feature>
<dbReference type="PROSITE" id="PS50090">
    <property type="entry name" value="MYB_LIKE"/>
    <property type="match status" value="3"/>
</dbReference>
<feature type="region of interest" description="Disordered" evidence="7">
    <location>
        <begin position="225"/>
        <end position="277"/>
    </location>
</feature>
<dbReference type="AlphaFoldDB" id="A0A667X3P8"/>
<protein>
    <submittedName>
        <fullName evidence="10">MYB proto-oncogene like 2</fullName>
    </submittedName>
</protein>
<dbReference type="InterPro" id="IPR050560">
    <property type="entry name" value="MYB_TF"/>
</dbReference>
<dbReference type="Pfam" id="PF13921">
    <property type="entry name" value="Myb_DNA-bind_6"/>
    <property type="match status" value="1"/>
</dbReference>
<keyword evidence="3" id="KW-0805">Transcription regulation</keyword>
<keyword evidence="2" id="KW-0677">Repeat</keyword>
<dbReference type="PROSITE" id="PS51294">
    <property type="entry name" value="HTH_MYB"/>
    <property type="match status" value="3"/>
</dbReference>
<keyword evidence="5" id="KW-0804">Transcription</keyword>
<dbReference type="FunFam" id="1.10.10.60:FF:000010">
    <property type="entry name" value="Transcriptional activator Myb isoform A"/>
    <property type="match status" value="1"/>
</dbReference>
<dbReference type="InParanoid" id="A0A667X3P8"/>
<feature type="domain" description="Myb-like" evidence="8">
    <location>
        <begin position="25"/>
        <end position="76"/>
    </location>
</feature>
<keyword evidence="4" id="KW-0238">DNA-binding</keyword>
<dbReference type="Gene3D" id="1.10.10.1070">
    <property type="entry name" value="Zinc finger, BED domain-containing"/>
    <property type="match status" value="1"/>
</dbReference>
<evidence type="ECO:0000313" key="10">
    <source>
        <dbReference type="Ensembl" id="ENSMMDP00005012505.1"/>
    </source>
</evidence>
<dbReference type="GO" id="GO:0000978">
    <property type="term" value="F:RNA polymerase II cis-regulatory region sequence-specific DNA binding"/>
    <property type="evidence" value="ECO:0007669"/>
    <property type="project" value="TreeGrafter"/>
</dbReference>
<evidence type="ECO:0000256" key="1">
    <source>
        <dbReference type="ARBA" id="ARBA00004123"/>
    </source>
</evidence>
<dbReference type="InterPro" id="IPR017930">
    <property type="entry name" value="Myb_dom"/>
</dbReference>
<dbReference type="Ensembl" id="ENSMMDT00005012870.1">
    <property type="protein sequence ID" value="ENSMMDP00005012505.1"/>
    <property type="gene ID" value="ENSMMDG00005006576.1"/>
</dbReference>
<dbReference type="SUPFAM" id="SSF53098">
    <property type="entry name" value="Ribonuclease H-like"/>
    <property type="match status" value="1"/>
</dbReference>
<feature type="domain" description="Myb-like" evidence="8">
    <location>
        <begin position="77"/>
        <end position="128"/>
    </location>
</feature>
<dbReference type="FunFam" id="1.10.10.60:FF:000016">
    <property type="entry name" value="Transcriptional activator Myb isoform A"/>
    <property type="match status" value="1"/>
</dbReference>
<evidence type="ECO:0000256" key="7">
    <source>
        <dbReference type="SAM" id="MobiDB-lite"/>
    </source>
</evidence>
<dbReference type="InterPro" id="IPR001005">
    <property type="entry name" value="SANT/Myb"/>
</dbReference>
<dbReference type="SUPFAM" id="SSF140996">
    <property type="entry name" value="Hermes dimerisation domain"/>
    <property type="match status" value="1"/>
</dbReference>
<evidence type="ECO:0000313" key="11">
    <source>
        <dbReference type="Proteomes" id="UP000472263"/>
    </source>
</evidence>
<evidence type="ECO:0000256" key="3">
    <source>
        <dbReference type="ARBA" id="ARBA00023015"/>
    </source>
</evidence>
<dbReference type="GeneTree" id="ENSGT00940000156091"/>
<feature type="domain" description="HTH myb-type" evidence="9">
    <location>
        <begin position="133"/>
        <end position="183"/>
    </location>
</feature>